<reference evidence="2 3" key="1">
    <citation type="submission" date="2021-05" db="EMBL/GenBank/DDBJ databases">
        <title>Complete Genome Sequence of Latilactobacillus sp. Strain WDN19, a High D-Aspartate-producing Lactic Acid Bacterium Isolated from a Japanese Pickle.</title>
        <authorList>
            <person name="Kajitani K."/>
            <person name="Takahashi S."/>
        </authorList>
    </citation>
    <scope>NUCLEOTIDE SEQUENCE [LARGE SCALE GENOMIC DNA]</scope>
    <source>
        <strain evidence="2 3">WDN19</strain>
    </source>
</reference>
<accession>A0ABN6GI45</accession>
<sequence length="82" mass="8701">MKKISIVIVISSIVVISLAALGFYLHQEDKAVDAIKTGSSRISKQIDQRKPISFLLLGVVTGADGRVDCGLSDSMMVALNPA</sequence>
<feature type="transmembrane region" description="Helical" evidence="1">
    <location>
        <begin position="6"/>
        <end position="26"/>
    </location>
</feature>
<evidence type="ECO:0000256" key="1">
    <source>
        <dbReference type="SAM" id="Phobius"/>
    </source>
</evidence>
<dbReference type="Proteomes" id="UP000825100">
    <property type="component" value="Chromosome"/>
</dbReference>
<dbReference type="EMBL" id="AP024685">
    <property type="protein sequence ID" value="BCX30517.1"/>
    <property type="molecule type" value="Genomic_DNA"/>
</dbReference>
<dbReference type="RefSeq" id="WP_080752767.1">
    <property type="nucleotide sequence ID" value="NZ_AP024685.1"/>
</dbReference>
<evidence type="ECO:0000313" key="2">
    <source>
        <dbReference type="EMBL" id="BCX30517.1"/>
    </source>
</evidence>
<gene>
    <name evidence="2" type="ORF">LTWDN19_10840</name>
</gene>
<evidence type="ECO:0000313" key="3">
    <source>
        <dbReference type="Proteomes" id="UP000825100"/>
    </source>
</evidence>
<protein>
    <recommendedName>
        <fullName evidence="4">Transcriptional regulator</fullName>
    </recommendedName>
</protein>
<evidence type="ECO:0008006" key="4">
    <source>
        <dbReference type="Google" id="ProtNLM"/>
    </source>
</evidence>
<organism evidence="2 3">
    <name type="scientific">Latilactobacillus curvatus</name>
    <name type="common">Lactobacillus curvatus</name>
    <dbReference type="NCBI Taxonomy" id="28038"/>
    <lineage>
        <taxon>Bacteria</taxon>
        <taxon>Bacillati</taxon>
        <taxon>Bacillota</taxon>
        <taxon>Bacilli</taxon>
        <taxon>Lactobacillales</taxon>
        <taxon>Lactobacillaceae</taxon>
        <taxon>Latilactobacillus</taxon>
    </lineage>
</organism>
<keyword evidence="1" id="KW-0812">Transmembrane</keyword>
<keyword evidence="1" id="KW-1133">Transmembrane helix</keyword>
<name>A0ABN6GI45_LATCU</name>
<keyword evidence="3" id="KW-1185">Reference proteome</keyword>
<keyword evidence="1" id="KW-0472">Membrane</keyword>
<proteinExistence type="predicted"/>